<reference evidence="1 2" key="1">
    <citation type="journal article" name="Sci. Rep.">
        <title>Genome-scale phylogenetic analyses confirm Olpidium as the closest living zoosporic fungus to the non-flagellated, terrestrial fungi.</title>
        <authorList>
            <person name="Chang Y."/>
            <person name="Rochon D."/>
            <person name="Sekimoto S."/>
            <person name="Wang Y."/>
            <person name="Chovatia M."/>
            <person name="Sandor L."/>
            <person name="Salamov A."/>
            <person name="Grigoriev I.V."/>
            <person name="Stajich J.E."/>
            <person name="Spatafora J.W."/>
        </authorList>
    </citation>
    <scope>NUCLEOTIDE SEQUENCE [LARGE SCALE GENOMIC DNA]</scope>
    <source>
        <strain evidence="1">S191</strain>
    </source>
</reference>
<dbReference type="EMBL" id="JAEFCI010008314">
    <property type="protein sequence ID" value="KAG5458549.1"/>
    <property type="molecule type" value="Genomic_DNA"/>
</dbReference>
<keyword evidence="2" id="KW-1185">Reference proteome</keyword>
<dbReference type="AlphaFoldDB" id="A0A8H7ZSE5"/>
<comment type="caution">
    <text evidence="1">The sequence shown here is derived from an EMBL/GenBank/DDBJ whole genome shotgun (WGS) entry which is preliminary data.</text>
</comment>
<name>A0A8H7ZSE5_9FUNG</name>
<dbReference type="OrthoDB" id="5527234at2759"/>
<dbReference type="Proteomes" id="UP000673691">
    <property type="component" value="Unassembled WGS sequence"/>
</dbReference>
<protein>
    <submittedName>
        <fullName evidence="1">Uncharacterized protein</fullName>
    </submittedName>
</protein>
<gene>
    <name evidence="1" type="ORF">BJ554DRAFT_1203</name>
</gene>
<evidence type="ECO:0000313" key="2">
    <source>
        <dbReference type="Proteomes" id="UP000673691"/>
    </source>
</evidence>
<proteinExistence type="predicted"/>
<accession>A0A8H7ZSE5</accession>
<evidence type="ECO:0000313" key="1">
    <source>
        <dbReference type="EMBL" id="KAG5458549.1"/>
    </source>
</evidence>
<organism evidence="1 2">
    <name type="scientific">Olpidium bornovanus</name>
    <dbReference type="NCBI Taxonomy" id="278681"/>
    <lineage>
        <taxon>Eukaryota</taxon>
        <taxon>Fungi</taxon>
        <taxon>Fungi incertae sedis</taxon>
        <taxon>Olpidiomycota</taxon>
        <taxon>Olpidiomycotina</taxon>
        <taxon>Olpidiomycetes</taxon>
        <taxon>Olpidiales</taxon>
        <taxon>Olpidiaceae</taxon>
        <taxon>Olpidium</taxon>
    </lineage>
</organism>
<sequence>MLARDFTQKKTQLLEPLKGHTLNTDEPFVLTFGYLWRNAHQAWWISYSEKLRQNLNAGLQIPTISGSFGEHHTQHKNGAISTLVFSATARPPLPIPQQHHQQAVFDRGRFDLAQYHRAVIARLRVLFPRRRYNSVFLDEQNYLRLGASLIQRLPFPASGADAREIAARAVANIVVRPYSLGPSEKTQILRHLSSNEGARPALTATGSAWVRGWSGSVPALSVGEVGPVASPSTVIARGWATLVEKAMMLCGIFLGLDVDAVFVVTLDGAKRGGANKENQNSSNQNPPPVVIRELASRTIPEKFKQYAELSAVHNSNSRVTVRVALVSALAQAIRHYRHHVVMRPDTHFHRTASLAMQSMIPLFEARWREERGEVVRRKGDKYLFDGRWLPEVGKAGDGEPAWRRDLHAELQDAVTTTLPDGTIFFGRMYRFVDDHPLRIVEQLATLGALNCASADALFAVAGKVFHKPLASKTAWVGVGHITRLVEGEGSGLGIGVITKAKAKKW</sequence>